<feature type="compositionally biased region" description="Gly residues" evidence="4">
    <location>
        <begin position="561"/>
        <end position="570"/>
    </location>
</feature>
<dbReference type="Gene3D" id="3.30.70.330">
    <property type="match status" value="2"/>
</dbReference>
<dbReference type="AlphaFoldDB" id="A0A2R6XU25"/>
<feature type="compositionally biased region" description="Basic and acidic residues" evidence="4">
    <location>
        <begin position="159"/>
        <end position="171"/>
    </location>
</feature>
<dbReference type="InterPro" id="IPR035979">
    <property type="entry name" value="RBD_domain_sf"/>
</dbReference>
<dbReference type="PROSITE" id="PS50102">
    <property type="entry name" value="RRM"/>
    <property type="match status" value="2"/>
</dbReference>
<evidence type="ECO:0000256" key="1">
    <source>
        <dbReference type="ARBA" id="ARBA00004123"/>
    </source>
</evidence>
<dbReference type="GO" id="GO:0005654">
    <property type="term" value="C:nucleoplasm"/>
    <property type="evidence" value="ECO:0000318"/>
    <property type="project" value="GO_Central"/>
</dbReference>
<name>A0A2R6XU25_MARPO</name>
<keyword evidence="2" id="KW-0539">Nucleus</keyword>
<feature type="region of interest" description="Disordered" evidence="4">
    <location>
        <begin position="561"/>
        <end position="581"/>
    </location>
</feature>
<feature type="transmembrane region" description="Helical" evidence="5">
    <location>
        <begin position="21"/>
        <end position="41"/>
    </location>
</feature>
<organism evidence="7 8">
    <name type="scientific">Marchantia polymorpha</name>
    <name type="common">Common liverwort</name>
    <name type="synonym">Marchantia aquatica</name>
    <dbReference type="NCBI Taxonomy" id="3197"/>
    <lineage>
        <taxon>Eukaryota</taxon>
        <taxon>Viridiplantae</taxon>
        <taxon>Streptophyta</taxon>
        <taxon>Embryophyta</taxon>
        <taxon>Marchantiophyta</taxon>
        <taxon>Marchantiopsida</taxon>
        <taxon>Marchantiidae</taxon>
        <taxon>Marchantiales</taxon>
        <taxon>Marchantiaceae</taxon>
        <taxon>Marchantia</taxon>
    </lineage>
</organism>
<feature type="domain" description="RRM" evidence="6">
    <location>
        <begin position="228"/>
        <end position="304"/>
    </location>
</feature>
<dbReference type="GO" id="GO:0000785">
    <property type="term" value="C:chromatin"/>
    <property type="evidence" value="ECO:0000318"/>
    <property type="project" value="GO_Central"/>
</dbReference>
<dbReference type="CDD" id="cd12330">
    <property type="entry name" value="RRM2_Hrp1p"/>
    <property type="match status" value="1"/>
</dbReference>
<evidence type="ECO:0000259" key="6">
    <source>
        <dbReference type="PROSITE" id="PS50102"/>
    </source>
</evidence>
<sequence length="581" mass="60416">MWYKIAKAGNNSVANLNWIDLGLGLGLFGSLALWPLGPFALGGSCDASSLPPPPLPLHHRLLLLLVLLPPLLLLLLLPRPLLLLSSAGTGLRPLLLRSLATSSTWWLCSVRLERASDTRTARARHLDLHICGRILDVERECGGEDSGGRQAGRQAGTGRKGEGERKAGRDEGAEDENDDDEEEEDATGARRRRKRRRREGRGTLEITEHERRKKIKTAARSGTNLPKGKIFIGGLSWDTSTDNLTSHFKKYGEITDAVIMKDRNTGHPRGFGFVTFADPLVCDRVVQDKHVIDGRTVEAKKSVPRENMASTKGPKTKKIFVGGIPPSITDDEFKSYFTRFGNVVEHQIMQDHSTGRSRGFGFVTFDSEQTVEDILAQGKMHELGGKQVEIKKAEPKRTTQETGSAYPGGRGGGYTAGASGGYGGYGEGAYGGISSAYGGGGSYRSGGYGARGGYGAGYGGSGYGGGYGGSGGYGGGYGGGGLGVGSYGGGSVGAGYGGSLGSYGSSLGGSGYGSGMMSGYSDGAEGYGSMGYGGYSGSGYGGYGASGGYSSGYGSSRAYGGGGGGGGSGTSNGRYHPYGRN</sequence>
<reference evidence="8" key="1">
    <citation type="journal article" date="2017" name="Cell">
        <title>Insights into land plant evolution garnered from the Marchantia polymorpha genome.</title>
        <authorList>
            <person name="Bowman J.L."/>
            <person name="Kohchi T."/>
            <person name="Yamato K.T."/>
            <person name="Jenkins J."/>
            <person name="Shu S."/>
            <person name="Ishizaki K."/>
            <person name="Yamaoka S."/>
            <person name="Nishihama R."/>
            <person name="Nakamura Y."/>
            <person name="Berger F."/>
            <person name="Adam C."/>
            <person name="Aki S.S."/>
            <person name="Althoff F."/>
            <person name="Araki T."/>
            <person name="Arteaga-Vazquez M.A."/>
            <person name="Balasubrmanian S."/>
            <person name="Barry K."/>
            <person name="Bauer D."/>
            <person name="Boehm C.R."/>
            <person name="Briginshaw L."/>
            <person name="Caballero-Perez J."/>
            <person name="Catarino B."/>
            <person name="Chen F."/>
            <person name="Chiyoda S."/>
            <person name="Chovatia M."/>
            <person name="Davies K.M."/>
            <person name="Delmans M."/>
            <person name="Demura T."/>
            <person name="Dierschke T."/>
            <person name="Dolan L."/>
            <person name="Dorantes-Acosta A.E."/>
            <person name="Eklund D.M."/>
            <person name="Florent S.N."/>
            <person name="Flores-Sandoval E."/>
            <person name="Fujiyama A."/>
            <person name="Fukuzawa H."/>
            <person name="Galik B."/>
            <person name="Grimanelli D."/>
            <person name="Grimwood J."/>
            <person name="Grossniklaus U."/>
            <person name="Hamada T."/>
            <person name="Haseloff J."/>
            <person name="Hetherington A.J."/>
            <person name="Higo A."/>
            <person name="Hirakawa Y."/>
            <person name="Hundley H.N."/>
            <person name="Ikeda Y."/>
            <person name="Inoue K."/>
            <person name="Inoue S.I."/>
            <person name="Ishida S."/>
            <person name="Jia Q."/>
            <person name="Kakita M."/>
            <person name="Kanazawa T."/>
            <person name="Kawai Y."/>
            <person name="Kawashima T."/>
            <person name="Kennedy M."/>
            <person name="Kinose K."/>
            <person name="Kinoshita T."/>
            <person name="Kohara Y."/>
            <person name="Koide E."/>
            <person name="Komatsu K."/>
            <person name="Kopischke S."/>
            <person name="Kubo M."/>
            <person name="Kyozuka J."/>
            <person name="Lagercrantz U."/>
            <person name="Lin S.S."/>
            <person name="Lindquist E."/>
            <person name="Lipzen A.M."/>
            <person name="Lu C.W."/>
            <person name="De Luna E."/>
            <person name="Martienssen R.A."/>
            <person name="Minamino N."/>
            <person name="Mizutani M."/>
            <person name="Mizutani M."/>
            <person name="Mochizuki N."/>
            <person name="Monte I."/>
            <person name="Mosher R."/>
            <person name="Nagasaki H."/>
            <person name="Nakagami H."/>
            <person name="Naramoto S."/>
            <person name="Nishitani K."/>
            <person name="Ohtani M."/>
            <person name="Okamoto T."/>
            <person name="Okumura M."/>
            <person name="Phillips J."/>
            <person name="Pollak B."/>
            <person name="Reinders A."/>
            <person name="Rovekamp M."/>
            <person name="Sano R."/>
            <person name="Sawa S."/>
            <person name="Schmid M.W."/>
            <person name="Shirakawa M."/>
            <person name="Solano R."/>
            <person name="Spunde A."/>
            <person name="Suetsugu N."/>
            <person name="Sugano S."/>
            <person name="Sugiyama A."/>
            <person name="Sun R."/>
            <person name="Suzuki Y."/>
            <person name="Takenaka M."/>
            <person name="Takezawa D."/>
            <person name="Tomogane H."/>
            <person name="Tsuzuki M."/>
            <person name="Ueda T."/>
            <person name="Umeda M."/>
            <person name="Ward J.M."/>
            <person name="Watanabe Y."/>
            <person name="Yazaki K."/>
            <person name="Yokoyama R."/>
            <person name="Yoshitake Y."/>
            <person name="Yotsui I."/>
            <person name="Zachgo S."/>
            <person name="Schmutz J."/>
        </authorList>
    </citation>
    <scope>NUCLEOTIDE SEQUENCE [LARGE SCALE GENOMIC DNA]</scope>
    <source>
        <strain evidence="8">Tak-1</strain>
    </source>
</reference>
<dbReference type="SMART" id="SM00360">
    <property type="entry name" value="RRM"/>
    <property type="match status" value="2"/>
</dbReference>
<comment type="subcellular location">
    <subcellularLocation>
        <location evidence="1">Nucleus</location>
    </subcellularLocation>
</comment>
<feature type="compositionally biased region" description="Acidic residues" evidence="4">
    <location>
        <begin position="172"/>
        <end position="186"/>
    </location>
</feature>
<dbReference type="EMBL" id="KZ772674">
    <property type="protein sequence ID" value="PTQ49597.1"/>
    <property type="molecule type" value="Genomic_DNA"/>
</dbReference>
<evidence type="ECO:0000256" key="5">
    <source>
        <dbReference type="SAM" id="Phobius"/>
    </source>
</evidence>
<feature type="compositionally biased region" description="Basic residues" evidence="4">
    <location>
        <begin position="189"/>
        <end position="199"/>
    </location>
</feature>
<dbReference type="OrthoDB" id="1875751at2759"/>
<protein>
    <recommendedName>
        <fullName evidence="6">RRM domain-containing protein</fullName>
    </recommendedName>
</protein>
<evidence type="ECO:0000313" key="8">
    <source>
        <dbReference type="Proteomes" id="UP000244005"/>
    </source>
</evidence>
<dbReference type="SUPFAM" id="SSF54928">
    <property type="entry name" value="RNA-binding domain, RBD"/>
    <property type="match status" value="2"/>
</dbReference>
<dbReference type="GO" id="GO:0010468">
    <property type="term" value="P:regulation of gene expression"/>
    <property type="evidence" value="ECO:0000318"/>
    <property type="project" value="GO_Central"/>
</dbReference>
<dbReference type="InterPro" id="IPR012677">
    <property type="entry name" value="Nucleotide-bd_a/b_plait_sf"/>
</dbReference>
<proteinExistence type="predicted"/>
<feature type="region of interest" description="Disordered" evidence="4">
    <location>
        <begin position="142"/>
        <end position="222"/>
    </location>
</feature>
<accession>A0A2R6XU25</accession>
<keyword evidence="3" id="KW-0694">RNA-binding</keyword>
<dbReference type="FunFam" id="3.30.70.330:FF:000051">
    <property type="entry name" value="Heterogeneous nuclear ribonucleoprotein 1"/>
    <property type="match status" value="1"/>
</dbReference>
<feature type="compositionally biased region" description="Basic and acidic residues" evidence="4">
    <location>
        <begin position="200"/>
        <end position="210"/>
    </location>
</feature>
<evidence type="ECO:0000256" key="4">
    <source>
        <dbReference type="SAM" id="MobiDB-lite"/>
    </source>
</evidence>
<gene>
    <name evidence="7" type="ORF">MARPO_0002s0093</name>
</gene>
<dbReference type="GO" id="GO:0003723">
    <property type="term" value="F:RNA binding"/>
    <property type="evidence" value="ECO:0000318"/>
    <property type="project" value="GO_Central"/>
</dbReference>
<keyword evidence="8" id="KW-1185">Reference proteome</keyword>
<feature type="domain" description="RRM" evidence="6">
    <location>
        <begin position="317"/>
        <end position="395"/>
    </location>
</feature>
<dbReference type="CDD" id="cd12325">
    <property type="entry name" value="RRM1_hnRNPA_hnRNPD_like"/>
    <property type="match status" value="1"/>
</dbReference>
<keyword evidence="5" id="KW-1133">Transmembrane helix</keyword>
<evidence type="ECO:0000256" key="2">
    <source>
        <dbReference type="ARBA" id="ARBA00023242"/>
    </source>
</evidence>
<dbReference type="InterPro" id="IPR000504">
    <property type="entry name" value="RRM_dom"/>
</dbReference>
<dbReference type="PANTHER" id="PTHR48033">
    <property type="entry name" value="RNA-BINDING (RRM/RBD/RNP MOTIFS) FAMILY PROTEIN"/>
    <property type="match status" value="1"/>
</dbReference>
<evidence type="ECO:0000313" key="7">
    <source>
        <dbReference type="EMBL" id="PTQ49597.1"/>
    </source>
</evidence>
<keyword evidence="5" id="KW-0812">Transmembrane</keyword>
<dbReference type="PANTHER" id="PTHR48033:SF10">
    <property type="entry name" value="RNA-BINDING PROTEIN SQUID"/>
    <property type="match status" value="1"/>
</dbReference>
<dbReference type="Proteomes" id="UP000244005">
    <property type="component" value="Unassembled WGS sequence"/>
</dbReference>
<keyword evidence="5" id="KW-0472">Membrane</keyword>
<evidence type="ECO:0000256" key="3">
    <source>
        <dbReference type="PROSITE-ProRule" id="PRU00176"/>
    </source>
</evidence>
<dbReference type="Pfam" id="PF00076">
    <property type="entry name" value="RRM_1"/>
    <property type="match status" value="2"/>
</dbReference>